<comment type="caution">
    <text evidence="1">The sequence shown here is derived from an EMBL/GenBank/DDBJ whole genome shotgun (WGS) entry which is preliminary data.</text>
</comment>
<name>A0AC60P5T8_IXOPE</name>
<gene>
    <name evidence="1" type="ORF">HPB47_008067</name>
</gene>
<sequence>MAIAMATEIDQPIALRTKERPFLGEPLRILWETKFENSEKPSPRGFRQQERLVERLVSPCVGFPSKQVLSSRGYSSSRLLELRRPRRPNTRERRPAQRNPAPPRLCVLLGSRASEAIRSPVTTRRRSKIIRAPPDARLESTQSVKAAHSSPRDVEEPRSDEARVIFDAFAGDTATPVTGVWMLDAADVSNVITEADVLVIPSGAIRKMQYIKQTQFIRSYSIQS</sequence>
<dbReference type="EMBL" id="JABSTQ010011150">
    <property type="protein sequence ID" value="KAG0414784.1"/>
    <property type="molecule type" value="Genomic_DNA"/>
</dbReference>
<dbReference type="Proteomes" id="UP000805193">
    <property type="component" value="Unassembled WGS sequence"/>
</dbReference>
<keyword evidence="2" id="KW-1185">Reference proteome</keyword>
<reference evidence="1 2" key="1">
    <citation type="journal article" date="2020" name="Cell">
        <title>Large-Scale Comparative Analyses of Tick Genomes Elucidate Their Genetic Diversity and Vector Capacities.</title>
        <authorList>
            <consortium name="Tick Genome and Microbiome Consortium (TIGMIC)"/>
            <person name="Jia N."/>
            <person name="Wang J."/>
            <person name="Shi W."/>
            <person name="Du L."/>
            <person name="Sun Y."/>
            <person name="Zhan W."/>
            <person name="Jiang J.F."/>
            <person name="Wang Q."/>
            <person name="Zhang B."/>
            <person name="Ji P."/>
            <person name="Bell-Sakyi L."/>
            <person name="Cui X.M."/>
            <person name="Yuan T.T."/>
            <person name="Jiang B.G."/>
            <person name="Yang W.F."/>
            <person name="Lam T.T."/>
            <person name="Chang Q.C."/>
            <person name="Ding S.J."/>
            <person name="Wang X.J."/>
            <person name="Zhu J.G."/>
            <person name="Ruan X.D."/>
            <person name="Zhao L."/>
            <person name="Wei J.T."/>
            <person name="Ye R.Z."/>
            <person name="Que T.C."/>
            <person name="Du C.H."/>
            <person name="Zhou Y.H."/>
            <person name="Cheng J.X."/>
            <person name="Dai P.F."/>
            <person name="Guo W.B."/>
            <person name="Han X.H."/>
            <person name="Huang E.J."/>
            <person name="Li L.F."/>
            <person name="Wei W."/>
            <person name="Gao Y.C."/>
            <person name="Liu J.Z."/>
            <person name="Shao H.Z."/>
            <person name="Wang X."/>
            <person name="Wang C.C."/>
            <person name="Yang T.C."/>
            <person name="Huo Q.B."/>
            <person name="Li W."/>
            <person name="Chen H.Y."/>
            <person name="Chen S.E."/>
            <person name="Zhou L.G."/>
            <person name="Ni X.B."/>
            <person name="Tian J.H."/>
            <person name="Sheng Y."/>
            <person name="Liu T."/>
            <person name="Pan Y.S."/>
            <person name="Xia L.Y."/>
            <person name="Li J."/>
            <person name="Zhao F."/>
            <person name="Cao W.C."/>
        </authorList>
    </citation>
    <scope>NUCLEOTIDE SEQUENCE [LARGE SCALE GENOMIC DNA]</scope>
    <source>
        <strain evidence="1">Iper-2018</strain>
    </source>
</reference>
<organism evidence="1 2">
    <name type="scientific">Ixodes persulcatus</name>
    <name type="common">Taiga tick</name>
    <dbReference type="NCBI Taxonomy" id="34615"/>
    <lineage>
        <taxon>Eukaryota</taxon>
        <taxon>Metazoa</taxon>
        <taxon>Ecdysozoa</taxon>
        <taxon>Arthropoda</taxon>
        <taxon>Chelicerata</taxon>
        <taxon>Arachnida</taxon>
        <taxon>Acari</taxon>
        <taxon>Parasitiformes</taxon>
        <taxon>Ixodida</taxon>
        <taxon>Ixodoidea</taxon>
        <taxon>Ixodidae</taxon>
        <taxon>Ixodinae</taxon>
        <taxon>Ixodes</taxon>
    </lineage>
</organism>
<proteinExistence type="predicted"/>
<evidence type="ECO:0000313" key="1">
    <source>
        <dbReference type="EMBL" id="KAG0414784.1"/>
    </source>
</evidence>
<accession>A0AC60P5T8</accession>
<evidence type="ECO:0000313" key="2">
    <source>
        <dbReference type="Proteomes" id="UP000805193"/>
    </source>
</evidence>
<protein>
    <submittedName>
        <fullName evidence="1">Uncharacterized protein</fullName>
    </submittedName>
</protein>